<name>A0A9W5TU55_9BACI</name>
<dbReference type="PANTHER" id="PTHR43048:SF3">
    <property type="entry name" value="METHYLMALONYL-COA EPIMERASE, MITOCHONDRIAL"/>
    <property type="match status" value="1"/>
</dbReference>
<dbReference type="InterPro" id="IPR037523">
    <property type="entry name" value="VOC_core"/>
</dbReference>
<dbReference type="GO" id="GO:0046491">
    <property type="term" value="P:L-methylmalonyl-CoA metabolic process"/>
    <property type="evidence" value="ECO:0007669"/>
    <property type="project" value="TreeGrafter"/>
</dbReference>
<accession>A0A9W5TU55</accession>
<comment type="caution">
    <text evidence="3">The sequence shown here is derived from an EMBL/GenBank/DDBJ whole genome shotgun (WGS) entry which is preliminary data.</text>
</comment>
<evidence type="ECO:0000259" key="2">
    <source>
        <dbReference type="PROSITE" id="PS51819"/>
    </source>
</evidence>
<sequence>MLNEVCVLTVKVDNIRAAVDFYTNVLDFAVSEEYGEKIVSLVHNEIPIVLEEVKTKTTSAEQGVLLGIRSEDLDKDLEQLKAKGVKLLFDEPEACPPGRYIVIEDPAGNQIELVEFCNG</sequence>
<gene>
    <name evidence="3" type="ORF">GCM10011409_04060</name>
</gene>
<dbReference type="InterPro" id="IPR029068">
    <property type="entry name" value="Glyas_Bleomycin-R_OHBP_Dase"/>
</dbReference>
<feature type="domain" description="VOC" evidence="2">
    <location>
        <begin position="4"/>
        <end position="116"/>
    </location>
</feature>
<dbReference type="Pfam" id="PF00903">
    <property type="entry name" value="Glyoxalase"/>
    <property type="match status" value="1"/>
</dbReference>
<dbReference type="AlphaFoldDB" id="A0A9W5TU55"/>
<dbReference type="EMBL" id="BMJD01000002">
    <property type="protein sequence ID" value="GGB29913.1"/>
    <property type="molecule type" value="Genomic_DNA"/>
</dbReference>
<protein>
    <recommendedName>
        <fullName evidence="2">VOC domain-containing protein</fullName>
    </recommendedName>
</protein>
<proteinExistence type="predicted"/>
<dbReference type="InterPro" id="IPR004360">
    <property type="entry name" value="Glyas_Fos-R_dOase_dom"/>
</dbReference>
<organism evidence="3 4">
    <name type="scientific">Lentibacillus populi</name>
    <dbReference type="NCBI Taxonomy" id="1827502"/>
    <lineage>
        <taxon>Bacteria</taxon>
        <taxon>Bacillati</taxon>
        <taxon>Bacillota</taxon>
        <taxon>Bacilli</taxon>
        <taxon>Bacillales</taxon>
        <taxon>Bacillaceae</taxon>
        <taxon>Lentibacillus</taxon>
    </lineage>
</organism>
<keyword evidence="4" id="KW-1185">Reference proteome</keyword>
<dbReference type="SUPFAM" id="SSF54593">
    <property type="entry name" value="Glyoxalase/Bleomycin resistance protein/Dihydroxybiphenyl dioxygenase"/>
    <property type="match status" value="1"/>
</dbReference>
<dbReference type="RefSeq" id="WP_159457765.1">
    <property type="nucleotide sequence ID" value="NZ_BMJD01000002.1"/>
</dbReference>
<dbReference type="Gene3D" id="3.10.180.10">
    <property type="entry name" value="2,3-Dihydroxybiphenyl 1,2-Dioxygenase, domain 1"/>
    <property type="match status" value="1"/>
</dbReference>
<evidence type="ECO:0000313" key="4">
    <source>
        <dbReference type="Proteomes" id="UP000621492"/>
    </source>
</evidence>
<dbReference type="GO" id="GO:0004493">
    <property type="term" value="F:methylmalonyl-CoA epimerase activity"/>
    <property type="evidence" value="ECO:0007669"/>
    <property type="project" value="TreeGrafter"/>
</dbReference>
<dbReference type="PROSITE" id="PS51819">
    <property type="entry name" value="VOC"/>
    <property type="match status" value="1"/>
</dbReference>
<dbReference type="PANTHER" id="PTHR43048">
    <property type="entry name" value="METHYLMALONYL-COA EPIMERASE"/>
    <property type="match status" value="1"/>
</dbReference>
<evidence type="ECO:0000313" key="3">
    <source>
        <dbReference type="EMBL" id="GGB29913.1"/>
    </source>
</evidence>
<reference evidence="3" key="1">
    <citation type="journal article" date="2014" name="Int. J. Syst. Evol. Microbiol.">
        <title>Complete genome sequence of Corynebacterium casei LMG S-19264T (=DSM 44701T), isolated from a smear-ripened cheese.</title>
        <authorList>
            <consortium name="US DOE Joint Genome Institute (JGI-PGF)"/>
            <person name="Walter F."/>
            <person name="Albersmeier A."/>
            <person name="Kalinowski J."/>
            <person name="Ruckert C."/>
        </authorList>
    </citation>
    <scope>NUCLEOTIDE SEQUENCE</scope>
    <source>
        <strain evidence="3">CGMCC 1.15454</strain>
    </source>
</reference>
<keyword evidence="1" id="KW-0479">Metal-binding</keyword>
<dbReference type="GO" id="GO:0046872">
    <property type="term" value="F:metal ion binding"/>
    <property type="evidence" value="ECO:0007669"/>
    <property type="project" value="UniProtKB-KW"/>
</dbReference>
<reference evidence="3" key="2">
    <citation type="submission" date="2020-09" db="EMBL/GenBank/DDBJ databases">
        <authorList>
            <person name="Sun Q."/>
            <person name="Zhou Y."/>
        </authorList>
    </citation>
    <scope>NUCLEOTIDE SEQUENCE</scope>
    <source>
        <strain evidence="3">CGMCC 1.15454</strain>
    </source>
</reference>
<dbReference type="InterPro" id="IPR051785">
    <property type="entry name" value="MMCE/EMCE_epimerase"/>
</dbReference>
<evidence type="ECO:0000256" key="1">
    <source>
        <dbReference type="ARBA" id="ARBA00022723"/>
    </source>
</evidence>
<dbReference type="Proteomes" id="UP000621492">
    <property type="component" value="Unassembled WGS sequence"/>
</dbReference>